<proteinExistence type="predicted"/>
<feature type="compositionally biased region" description="Basic and acidic residues" evidence="1">
    <location>
        <begin position="1"/>
        <end position="12"/>
    </location>
</feature>
<gene>
    <name evidence="2" type="ORF">S06H3_56398</name>
</gene>
<sequence>MLTKEEKQGEGDKPDEDEDQRQIKFCLYEFPPQIDTSYPGAT</sequence>
<protein>
    <submittedName>
        <fullName evidence="2">Uncharacterized protein</fullName>
    </submittedName>
</protein>
<comment type="caution">
    <text evidence="2">The sequence shown here is derived from an EMBL/GenBank/DDBJ whole genome shotgun (WGS) entry which is preliminary data.</text>
</comment>
<organism evidence="2">
    <name type="scientific">marine sediment metagenome</name>
    <dbReference type="NCBI Taxonomy" id="412755"/>
    <lineage>
        <taxon>unclassified sequences</taxon>
        <taxon>metagenomes</taxon>
        <taxon>ecological metagenomes</taxon>
    </lineage>
</organism>
<evidence type="ECO:0000256" key="1">
    <source>
        <dbReference type="SAM" id="MobiDB-lite"/>
    </source>
</evidence>
<reference evidence="2" key="1">
    <citation type="journal article" date="2014" name="Front. Microbiol.">
        <title>High frequency of phylogenetically diverse reductive dehalogenase-homologous genes in deep subseafloor sedimentary metagenomes.</title>
        <authorList>
            <person name="Kawai M."/>
            <person name="Futagami T."/>
            <person name="Toyoda A."/>
            <person name="Takaki Y."/>
            <person name="Nishi S."/>
            <person name="Hori S."/>
            <person name="Arai W."/>
            <person name="Tsubouchi T."/>
            <person name="Morono Y."/>
            <person name="Uchiyama I."/>
            <person name="Ito T."/>
            <person name="Fujiyama A."/>
            <person name="Inagaki F."/>
            <person name="Takami H."/>
        </authorList>
    </citation>
    <scope>NUCLEOTIDE SEQUENCE</scope>
    <source>
        <strain evidence="2">Expedition CK06-06</strain>
    </source>
</reference>
<accession>X1P7F2</accession>
<evidence type="ECO:0000313" key="2">
    <source>
        <dbReference type="EMBL" id="GAI52237.1"/>
    </source>
</evidence>
<name>X1P7F2_9ZZZZ</name>
<feature type="region of interest" description="Disordered" evidence="1">
    <location>
        <begin position="1"/>
        <end position="22"/>
    </location>
</feature>
<dbReference type="EMBL" id="BARV01036273">
    <property type="protein sequence ID" value="GAI52237.1"/>
    <property type="molecule type" value="Genomic_DNA"/>
</dbReference>
<dbReference type="AlphaFoldDB" id="X1P7F2"/>